<reference evidence="2 3" key="1">
    <citation type="journal article" date="2021" name="Sci. Rep.">
        <title>Genome sequencing of the multicellular alga Astrephomene provides insights into convergent evolution of germ-soma differentiation.</title>
        <authorList>
            <person name="Yamashita S."/>
            <person name="Yamamoto K."/>
            <person name="Matsuzaki R."/>
            <person name="Suzuki S."/>
            <person name="Yamaguchi H."/>
            <person name="Hirooka S."/>
            <person name="Minakuchi Y."/>
            <person name="Miyagishima S."/>
            <person name="Kawachi M."/>
            <person name="Toyoda A."/>
            <person name="Nozaki H."/>
        </authorList>
    </citation>
    <scope>NUCLEOTIDE SEQUENCE [LARGE SCALE GENOMIC DNA]</scope>
    <source>
        <strain evidence="2 3">NIES-4017</strain>
    </source>
</reference>
<gene>
    <name evidence="2" type="ORF">Agub_g9017</name>
</gene>
<dbReference type="Proteomes" id="UP001054857">
    <property type="component" value="Unassembled WGS sequence"/>
</dbReference>
<feature type="compositionally biased region" description="Low complexity" evidence="1">
    <location>
        <begin position="79"/>
        <end position="94"/>
    </location>
</feature>
<dbReference type="AlphaFoldDB" id="A0AAD3HNN1"/>
<protein>
    <submittedName>
        <fullName evidence="2">Uncharacterized protein</fullName>
    </submittedName>
</protein>
<dbReference type="EMBL" id="BMAR01000017">
    <property type="protein sequence ID" value="GFR47328.1"/>
    <property type="molecule type" value="Genomic_DNA"/>
</dbReference>
<feature type="non-terminal residue" evidence="2">
    <location>
        <position position="227"/>
    </location>
</feature>
<feature type="region of interest" description="Disordered" evidence="1">
    <location>
        <begin position="54"/>
        <end position="139"/>
    </location>
</feature>
<evidence type="ECO:0000313" key="3">
    <source>
        <dbReference type="Proteomes" id="UP001054857"/>
    </source>
</evidence>
<accession>A0AAD3HNN1</accession>
<feature type="compositionally biased region" description="Low complexity" evidence="1">
    <location>
        <begin position="129"/>
        <end position="139"/>
    </location>
</feature>
<feature type="region of interest" description="Disordered" evidence="1">
    <location>
        <begin position="181"/>
        <end position="227"/>
    </location>
</feature>
<comment type="caution">
    <text evidence="2">The sequence shown here is derived from an EMBL/GenBank/DDBJ whole genome shotgun (WGS) entry which is preliminary data.</text>
</comment>
<organism evidence="2 3">
    <name type="scientific">Astrephomene gubernaculifera</name>
    <dbReference type="NCBI Taxonomy" id="47775"/>
    <lineage>
        <taxon>Eukaryota</taxon>
        <taxon>Viridiplantae</taxon>
        <taxon>Chlorophyta</taxon>
        <taxon>core chlorophytes</taxon>
        <taxon>Chlorophyceae</taxon>
        <taxon>CS clade</taxon>
        <taxon>Chlamydomonadales</taxon>
        <taxon>Astrephomenaceae</taxon>
        <taxon>Astrephomene</taxon>
    </lineage>
</organism>
<sequence>MRHAAKAAVDSSRKLVSGQLCHSQAPIVAQFFGGNSSSSRAILDAPFHNIHPSKEEAAQSTAGPNHHSKHLASQLNGLSGSRSSGCSSPAAGPAVTSPRPHGQSSGQPGAASPAVLPLPLPPTPPRPPMAVSAPVSRVSDTAPPHALAAAAAAAAAASPGFALLPRTPRPPAAATLAPVGRAAGAAAGAAAAAAFSTSTGAAGSSSRHTRSTTTSPDPKGSSSPPGS</sequence>
<evidence type="ECO:0000256" key="1">
    <source>
        <dbReference type="SAM" id="MobiDB-lite"/>
    </source>
</evidence>
<feature type="compositionally biased region" description="Pro residues" evidence="1">
    <location>
        <begin position="116"/>
        <end position="128"/>
    </location>
</feature>
<evidence type="ECO:0000313" key="2">
    <source>
        <dbReference type="EMBL" id="GFR47328.1"/>
    </source>
</evidence>
<proteinExistence type="predicted"/>
<keyword evidence="3" id="KW-1185">Reference proteome</keyword>
<name>A0AAD3HNN1_9CHLO</name>